<sequence length="105" mass="11663">MNDLAARTGLPAAAVQAIQQVLAACPAVKQALLYGSRAKGNYKRGSDIDLTLKGDALTYRDLLRLMDELDDLLLPYMIDLSLYAQIDNPALREHIDRVGVVFYQR</sequence>
<evidence type="ECO:0000259" key="1">
    <source>
        <dbReference type="Pfam" id="PF18765"/>
    </source>
</evidence>
<dbReference type="InterPro" id="IPR043519">
    <property type="entry name" value="NT_sf"/>
</dbReference>
<dbReference type="Gene3D" id="3.30.460.10">
    <property type="entry name" value="Beta Polymerase, domain 2"/>
    <property type="match status" value="1"/>
</dbReference>
<dbReference type="Pfam" id="PF18765">
    <property type="entry name" value="Polbeta"/>
    <property type="match status" value="1"/>
</dbReference>
<keyword evidence="3" id="KW-1185">Reference proteome</keyword>
<dbReference type="CDD" id="cd05403">
    <property type="entry name" value="NT_KNTase_like"/>
    <property type="match status" value="1"/>
</dbReference>
<dbReference type="InterPro" id="IPR041633">
    <property type="entry name" value="Polbeta"/>
</dbReference>
<evidence type="ECO:0000313" key="3">
    <source>
        <dbReference type="Proteomes" id="UP000238326"/>
    </source>
</evidence>
<dbReference type="PROSITE" id="PS51257">
    <property type="entry name" value="PROKAR_LIPOPROTEIN"/>
    <property type="match status" value="1"/>
</dbReference>
<accession>A0A2S9KHJ3</accession>
<dbReference type="OrthoDB" id="9803106at2"/>
<dbReference type="AlphaFoldDB" id="A0A2S9KHJ3"/>
<name>A0A2S9KHJ3_9BURK</name>
<dbReference type="RefSeq" id="WP_105728511.1">
    <property type="nucleotide sequence ID" value="NZ_PVLR01000008.1"/>
</dbReference>
<evidence type="ECO:0000313" key="2">
    <source>
        <dbReference type="EMBL" id="PRD69919.1"/>
    </source>
</evidence>
<gene>
    <name evidence="2" type="ORF">C6P61_03290</name>
</gene>
<organism evidence="2 3">
    <name type="scientific">Malikia spinosa</name>
    <dbReference type="NCBI Taxonomy" id="86180"/>
    <lineage>
        <taxon>Bacteria</taxon>
        <taxon>Pseudomonadati</taxon>
        <taxon>Pseudomonadota</taxon>
        <taxon>Betaproteobacteria</taxon>
        <taxon>Burkholderiales</taxon>
        <taxon>Comamonadaceae</taxon>
        <taxon>Malikia</taxon>
    </lineage>
</organism>
<proteinExistence type="predicted"/>
<protein>
    <recommendedName>
        <fullName evidence="1">Polymerase beta nucleotidyltransferase domain-containing protein</fullName>
    </recommendedName>
</protein>
<dbReference type="Proteomes" id="UP000238326">
    <property type="component" value="Unassembled WGS sequence"/>
</dbReference>
<reference evidence="2 3" key="1">
    <citation type="submission" date="2018-03" db="EMBL/GenBank/DDBJ databases">
        <title>Comparative genomics illustrates the genes involved in a hyperalkaliphilic mechanisms of Serpentinomonas isolated from highly-alkaline calcium-rich serpentinized springs.</title>
        <authorList>
            <person name="Suzuki S."/>
            <person name="Ishii S."/>
            <person name="Walworth N."/>
            <person name="Bird L."/>
            <person name="Kuenen J.G."/>
            <person name="Nealson K.H."/>
        </authorList>
    </citation>
    <scope>NUCLEOTIDE SEQUENCE [LARGE SCALE GENOMIC DNA]</scope>
    <source>
        <strain evidence="2 3">83</strain>
    </source>
</reference>
<dbReference type="EMBL" id="PVLR01000008">
    <property type="protein sequence ID" value="PRD69919.1"/>
    <property type="molecule type" value="Genomic_DNA"/>
</dbReference>
<comment type="caution">
    <text evidence="2">The sequence shown here is derived from an EMBL/GenBank/DDBJ whole genome shotgun (WGS) entry which is preliminary data.</text>
</comment>
<dbReference type="SUPFAM" id="SSF81301">
    <property type="entry name" value="Nucleotidyltransferase"/>
    <property type="match status" value="1"/>
</dbReference>
<feature type="domain" description="Polymerase beta nucleotidyltransferase" evidence="1">
    <location>
        <begin position="17"/>
        <end position="105"/>
    </location>
</feature>